<accession>A0A3N0E8G1</accession>
<dbReference type="AlphaFoldDB" id="A0A3N0E8G1"/>
<dbReference type="RefSeq" id="WP_123216722.1">
    <property type="nucleotide sequence ID" value="NZ_RJTM01000099.1"/>
</dbReference>
<evidence type="ECO:0000313" key="3">
    <source>
        <dbReference type="Proteomes" id="UP000267469"/>
    </source>
</evidence>
<proteinExistence type="predicted"/>
<keyword evidence="3" id="KW-1185">Reference proteome</keyword>
<protein>
    <submittedName>
        <fullName evidence="2">Uncharacterized protein</fullName>
    </submittedName>
</protein>
<dbReference type="EMBL" id="RJTM01000099">
    <property type="protein sequence ID" value="RNL84132.1"/>
    <property type="molecule type" value="Genomic_DNA"/>
</dbReference>
<evidence type="ECO:0000256" key="1">
    <source>
        <dbReference type="SAM" id="Phobius"/>
    </source>
</evidence>
<feature type="transmembrane region" description="Helical" evidence="1">
    <location>
        <begin position="37"/>
        <end position="55"/>
    </location>
</feature>
<gene>
    <name evidence="2" type="ORF">ED312_14420</name>
</gene>
<dbReference type="Proteomes" id="UP000267469">
    <property type="component" value="Unassembled WGS sequence"/>
</dbReference>
<feature type="transmembrane region" description="Helical" evidence="1">
    <location>
        <begin position="7"/>
        <end position="25"/>
    </location>
</feature>
<keyword evidence="1" id="KW-0812">Transmembrane</keyword>
<reference evidence="2 3" key="1">
    <citation type="submission" date="2018-10" db="EMBL/GenBank/DDBJ databases">
        <title>Sinomicrobium pectinilyticum sp. nov., a pectinase-producing bacterium isolated from alkaline and saline soil, and emended description of the genus Sinomicrobium.</title>
        <authorList>
            <person name="Cheng B."/>
            <person name="Li C."/>
            <person name="Lai Q."/>
            <person name="Du M."/>
            <person name="Shao Z."/>
            <person name="Xu P."/>
            <person name="Yang C."/>
        </authorList>
    </citation>
    <scope>NUCLEOTIDE SEQUENCE [LARGE SCALE GENOMIC DNA]</scope>
    <source>
        <strain evidence="2 3">5DNS001</strain>
    </source>
</reference>
<sequence>MRKTLTLAGVIISVYSMTTILAYFLEYRTIAGNEAGYVWGNFILLLIGFVLLLYARGIAKK</sequence>
<keyword evidence="1" id="KW-0472">Membrane</keyword>
<evidence type="ECO:0000313" key="2">
    <source>
        <dbReference type="EMBL" id="RNL84132.1"/>
    </source>
</evidence>
<name>A0A3N0E8G1_SINP1</name>
<keyword evidence="1" id="KW-1133">Transmembrane helix</keyword>
<comment type="caution">
    <text evidence="2">The sequence shown here is derived from an EMBL/GenBank/DDBJ whole genome shotgun (WGS) entry which is preliminary data.</text>
</comment>
<organism evidence="2 3">
    <name type="scientific">Sinomicrobium pectinilyticum</name>
    <dbReference type="NCBI Taxonomy" id="1084421"/>
    <lineage>
        <taxon>Bacteria</taxon>
        <taxon>Pseudomonadati</taxon>
        <taxon>Bacteroidota</taxon>
        <taxon>Flavobacteriia</taxon>
        <taxon>Flavobacteriales</taxon>
        <taxon>Flavobacteriaceae</taxon>
        <taxon>Sinomicrobium</taxon>
    </lineage>
</organism>